<organism evidence="2 3">
    <name type="scientific">Fervidobacterium thailandense</name>
    <dbReference type="NCBI Taxonomy" id="1008305"/>
    <lineage>
        <taxon>Bacteria</taxon>
        <taxon>Thermotogati</taxon>
        <taxon>Thermotogota</taxon>
        <taxon>Thermotogae</taxon>
        <taxon>Thermotogales</taxon>
        <taxon>Fervidobacteriaceae</taxon>
        <taxon>Fervidobacterium</taxon>
    </lineage>
</organism>
<keyword evidence="1" id="KW-1133">Transmembrane helix</keyword>
<protein>
    <submittedName>
        <fullName evidence="2">Uncharacterized protein</fullName>
    </submittedName>
</protein>
<comment type="caution">
    <text evidence="2">The sequence shown here is derived from an EMBL/GenBank/DDBJ whole genome shotgun (WGS) entry which is preliminary data.</text>
</comment>
<evidence type="ECO:0000313" key="3">
    <source>
        <dbReference type="Proteomes" id="UP000094570"/>
    </source>
</evidence>
<dbReference type="AlphaFoldDB" id="A0A1E3G5T4"/>
<feature type="transmembrane region" description="Helical" evidence="1">
    <location>
        <begin position="7"/>
        <end position="25"/>
    </location>
</feature>
<dbReference type="Proteomes" id="UP000094570">
    <property type="component" value="Unassembled WGS sequence"/>
</dbReference>
<sequence length="112" mass="13238">MKTWYKIYMAILSVVSTFLVLYIFSLQISNFVSTIVIVSYLTILLFTFEAFTLRIKLNGKNLRFLFNRLELNDIIDVRCGLFSTLIRTRWRVYRLPPTEECDSIKKLGNSRI</sequence>
<feature type="transmembrane region" description="Helical" evidence="1">
    <location>
        <begin position="31"/>
        <end position="53"/>
    </location>
</feature>
<keyword evidence="1" id="KW-0812">Transmembrane</keyword>
<reference evidence="3" key="1">
    <citation type="submission" date="2016-04" db="EMBL/GenBank/DDBJ databases">
        <title>The genome sequence project of a novel Fervidobacterium isolate from a hot spring in Thailand.</title>
        <authorList>
            <person name="Gonzalez J.M."/>
            <person name="Cuecas A."/>
            <person name="Kanoksilapatham W."/>
        </authorList>
    </citation>
    <scope>NUCLEOTIDE SEQUENCE [LARGE SCALE GENOMIC DNA]</scope>
    <source>
        <strain evidence="3">FC2004</strain>
    </source>
</reference>
<proteinExistence type="predicted"/>
<evidence type="ECO:0000313" key="2">
    <source>
        <dbReference type="EMBL" id="ODN31223.1"/>
    </source>
</evidence>
<accession>A0A1E3G5T4</accession>
<dbReference type="STRING" id="1008305.A4H02_00095"/>
<gene>
    <name evidence="2" type="ORF">A4H02_00095</name>
</gene>
<evidence type="ECO:0000256" key="1">
    <source>
        <dbReference type="SAM" id="Phobius"/>
    </source>
</evidence>
<name>A0A1E3G5T4_9BACT</name>
<dbReference type="EMBL" id="LWAF01000001">
    <property type="protein sequence ID" value="ODN31223.1"/>
    <property type="molecule type" value="Genomic_DNA"/>
</dbReference>
<keyword evidence="3" id="KW-1185">Reference proteome</keyword>
<keyword evidence="1" id="KW-0472">Membrane</keyword>